<dbReference type="OrthoDB" id="763017at2759"/>
<organism evidence="3 4">
    <name type="scientific">Phoenix dactylifera</name>
    <name type="common">Date palm</name>
    <dbReference type="NCBI Taxonomy" id="42345"/>
    <lineage>
        <taxon>Eukaryota</taxon>
        <taxon>Viridiplantae</taxon>
        <taxon>Streptophyta</taxon>
        <taxon>Embryophyta</taxon>
        <taxon>Tracheophyta</taxon>
        <taxon>Spermatophyta</taxon>
        <taxon>Magnoliopsida</taxon>
        <taxon>Liliopsida</taxon>
        <taxon>Arecaceae</taxon>
        <taxon>Coryphoideae</taxon>
        <taxon>Phoeniceae</taxon>
        <taxon>Phoenix</taxon>
    </lineage>
</organism>
<dbReference type="GeneID" id="103699936"/>
<evidence type="ECO:0000256" key="1">
    <source>
        <dbReference type="SAM" id="SignalP"/>
    </source>
</evidence>
<feature type="domain" description="BURP" evidence="2">
    <location>
        <begin position="97"/>
        <end position="308"/>
    </location>
</feature>
<feature type="chain" id="PRO_5034448679" evidence="1">
    <location>
        <begin position="21"/>
        <end position="309"/>
    </location>
</feature>
<sequence>MGPFLLVLFAHAIGVSHAHAASPAEVYWHAVLPKTPMPGAIRDLLADKEARTAVNVSEGGLSFNISKGKNFARLGNSYIYNYRSRATKIEDRFATIFFLQKDVVHPGANKTIHFIRTSSGATLLPRRMADSIPFSSIKLPEMLARLSINPNSTEAESMKKPLQDCEAPPVDGETKYCATSLDSMVDFSTSTLGTRNIRALSTTLDNHATPKQVYTMSKVQKLAGSKFVSCHVMNYIYAVFYCHSQSTVAYTLSMVGKDGTKVEAVAACHTNTAEFNPQYVAFQVLHVKPGTVPICHFLLENGILWSPNK</sequence>
<dbReference type="PANTHER" id="PTHR31236">
    <property type="entry name" value="BURP DOMAIN PROTEIN USPL1-LIKE"/>
    <property type="match status" value="1"/>
</dbReference>
<protein>
    <submittedName>
        <fullName evidence="4">BURP domain-containing protein 6-like</fullName>
    </submittedName>
</protein>
<evidence type="ECO:0000313" key="4">
    <source>
        <dbReference type="RefSeq" id="XP_038977246.1"/>
    </source>
</evidence>
<evidence type="ECO:0000259" key="2">
    <source>
        <dbReference type="PROSITE" id="PS51277"/>
    </source>
</evidence>
<dbReference type="PROSITE" id="PS51277">
    <property type="entry name" value="BURP"/>
    <property type="match status" value="1"/>
</dbReference>
<dbReference type="PANTHER" id="PTHR31236:SF2">
    <property type="entry name" value="BURP DOMAIN PROTEIN RD22"/>
    <property type="match status" value="1"/>
</dbReference>
<keyword evidence="1" id="KW-0732">Signal</keyword>
<dbReference type="InterPro" id="IPR044816">
    <property type="entry name" value="BURP"/>
</dbReference>
<dbReference type="RefSeq" id="XP_038977246.1">
    <property type="nucleotide sequence ID" value="XM_039121318.1"/>
</dbReference>
<gene>
    <name evidence="4" type="primary">LOC103699936</name>
</gene>
<name>A0A8B8ZSL9_PHODC</name>
<dbReference type="SMART" id="SM01045">
    <property type="entry name" value="BURP"/>
    <property type="match status" value="1"/>
</dbReference>
<feature type="signal peptide" evidence="1">
    <location>
        <begin position="1"/>
        <end position="20"/>
    </location>
</feature>
<keyword evidence="3" id="KW-1185">Reference proteome</keyword>
<dbReference type="InterPro" id="IPR004873">
    <property type="entry name" value="BURP_dom"/>
</dbReference>
<dbReference type="Proteomes" id="UP000228380">
    <property type="component" value="Unplaced"/>
</dbReference>
<accession>A0A8B8ZSL9</accession>
<dbReference type="Pfam" id="PF03181">
    <property type="entry name" value="BURP"/>
    <property type="match status" value="1"/>
</dbReference>
<dbReference type="KEGG" id="pda:103699936"/>
<proteinExistence type="predicted"/>
<reference evidence="4" key="1">
    <citation type="submission" date="2025-08" db="UniProtKB">
        <authorList>
            <consortium name="RefSeq"/>
        </authorList>
    </citation>
    <scope>IDENTIFICATION</scope>
    <source>
        <tissue evidence="4">Young leaves</tissue>
    </source>
</reference>
<evidence type="ECO:0000313" key="3">
    <source>
        <dbReference type="Proteomes" id="UP000228380"/>
    </source>
</evidence>
<dbReference type="AlphaFoldDB" id="A0A8B8ZSL9"/>